<feature type="region of interest" description="Disordered" evidence="2">
    <location>
        <begin position="331"/>
        <end position="356"/>
    </location>
</feature>
<dbReference type="SUPFAM" id="SSF57756">
    <property type="entry name" value="Retrovirus zinc finger-like domains"/>
    <property type="match status" value="1"/>
</dbReference>
<evidence type="ECO:0000259" key="3">
    <source>
        <dbReference type="PROSITE" id="PS50158"/>
    </source>
</evidence>
<sequence length="356" mass="41188">MTLIIPFRSLEFNVRAALFFPEAAFNSLLAYLNAKFECLGEFRVFGTWIIYAEGINSLVDWFKTKGSNETSAPPAPKTAKQLDARRNHERVKSILPLAIPDEYLLKFHNIADTKSLWEAIKSRFGGNEESKKMQKNVLKHQFENFTTASNESLDKAYDRFQKLISQLEVHGDPISKEDINQKFLRSFPPSWNQIALIMRNKPDINEIDIDDLYNNLRVYEDEMKRFWVSTAGGISQVSSTPCAHDVTCFFFAQPTTSPQLENEDFQQIDEDDLEELDLRWKVAMLIVRVRKFIQKTGRNMDFKEKRPVSLDKSKIECYNCHRKGHFARECRSERNQGKRSYGDNGRSNAPTNESSS</sequence>
<keyword evidence="1" id="KW-0863">Zinc-finger</keyword>
<dbReference type="InterPro" id="IPR001878">
    <property type="entry name" value="Znf_CCHC"/>
</dbReference>
<proteinExistence type="predicted"/>
<dbReference type="SMART" id="SM00343">
    <property type="entry name" value="ZnF_C2HC"/>
    <property type="match status" value="1"/>
</dbReference>
<evidence type="ECO:0000313" key="4">
    <source>
        <dbReference type="EMBL" id="GJU07910.1"/>
    </source>
</evidence>
<feature type="compositionally biased region" description="Polar residues" evidence="2">
    <location>
        <begin position="345"/>
        <end position="356"/>
    </location>
</feature>
<dbReference type="Proteomes" id="UP001151760">
    <property type="component" value="Unassembled WGS sequence"/>
</dbReference>
<evidence type="ECO:0000256" key="1">
    <source>
        <dbReference type="PROSITE-ProRule" id="PRU00047"/>
    </source>
</evidence>
<protein>
    <submittedName>
        <fullName evidence="4">Ribonuclease H-like domain-containing protein</fullName>
    </submittedName>
</protein>
<dbReference type="Pfam" id="PF14223">
    <property type="entry name" value="Retrotran_gag_2"/>
    <property type="match status" value="1"/>
</dbReference>
<dbReference type="PROSITE" id="PS50158">
    <property type="entry name" value="ZF_CCHC"/>
    <property type="match status" value="1"/>
</dbReference>
<organism evidence="4 5">
    <name type="scientific">Tanacetum coccineum</name>
    <dbReference type="NCBI Taxonomy" id="301880"/>
    <lineage>
        <taxon>Eukaryota</taxon>
        <taxon>Viridiplantae</taxon>
        <taxon>Streptophyta</taxon>
        <taxon>Embryophyta</taxon>
        <taxon>Tracheophyta</taxon>
        <taxon>Spermatophyta</taxon>
        <taxon>Magnoliopsida</taxon>
        <taxon>eudicotyledons</taxon>
        <taxon>Gunneridae</taxon>
        <taxon>Pentapetalae</taxon>
        <taxon>asterids</taxon>
        <taxon>campanulids</taxon>
        <taxon>Asterales</taxon>
        <taxon>Asteraceae</taxon>
        <taxon>Asteroideae</taxon>
        <taxon>Anthemideae</taxon>
        <taxon>Anthemidinae</taxon>
        <taxon>Tanacetum</taxon>
    </lineage>
</organism>
<name>A0ABQ5J7K1_9ASTR</name>
<dbReference type="EMBL" id="BQNB010021584">
    <property type="protein sequence ID" value="GJU07910.1"/>
    <property type="molecule type" value="Genomic_DNA"/>
</dbReference>
<dbReference type="Pfam" id="PF00098">
    <property type="entry name" value="zf-CCHC"/>
    <property type="match status" value="1"/>
</dbReference>
<dbReference type="InterPro" id="IPR036875">
    <property type="entry name" value="Znf_CCHC_sf"/>
</dbReference>
<keyword evidence="1" id="KW-0862">Zinc</keyword>
<keyword evidence="1" id="KW-0479">Metal-binding</keyword>
<dbReference type="Gene3D" id="4.10.60.10">
    <property type="entry name" value="Zinc finger, CCHC-type"/>
    <property type="match status" value="1"/>
</dbReference>
<dbReference type="PANTHER" id="PTHR35317:SF44">
    <property type="entry name" value="RNA-DIRECTED DNA POLYMERASE"/>
    <property type="match status" value="1"/>
</dbReference>
<comment type="caution">
    <text evidence="4">The sequence shown here is derived from an EMBL/GenBank/DDBJ whole genome shotgun (WGS) entry which is preliminary data.</text>
</comment>
<accession>A0ABQ5J7K1</accession>
<reference evidence="4" key="2">
    <citation type="submission" date="2022-01" db="EMBL/GenBank/DDBJ databases">
        <authorList>
            <person name="Yamashiro T."/>
            <person name="Shiraishi A."/>
            <person name="Satake H."/>
            <person name="Nakayama K."/>
        </authorList>
    </citation>
    <scope>NUCLEOTIDE SEQUENCE</scope>
</reference>
<evidence type="ECO:0000256" key="2">
    <source>
        <dbReference type="SAM" id="MobiDB-lite"/>
    </source>
</evidence>
<evidence type="ECO:0000313" key="5">
    <source>
        <dbReference type="Proteomes" id="UP001151760"/>
    </source>
</evidence>
<dbReference type="PANTHER" id="PTHR35317">
    <property type="entry name" value="OS04G0629600 PROTEIN"/>
    <property type="match status" value="1"/>
</dbReference>
<reference evidence="4" key="1">
    <citation type="journal article" date="2022" name="Int. J. Mol. Sci.">
        <title>Draft Genome of Tanacetum Coccineum: Genomic Comparison of Closely Related Tanacetum-Family Plants.</title>
        <authorList>
            <person name="Yamashiro T."/>
            <person name="Shiraishi A."/>
            <person name="Nakayama K."/>
            <person name="Satake H."/>
        </authorList>
    </citation>
    <scope>NUCLEOTIDE SEQUENCE</scope>
</reference>
<feature type="domain" description="CCHC-type" evidence="3">
    <location>
        <begin position="317"/>
        <end position="332"/>
    </location>
</feature>
<keyword evidence="5" id="KW-1185">Reference proteome</keyword>
<gene>
    <name evidence="4" type="ORF">Tco_1124340</name>
</gene>